<accession>A0A7S1GR64</accession>
<proteinExistence type="predicted"/>
<evidence type="ECO:0000313" key="2">
    <source>
        <dbReference type="EMBL" id="CAD8948044.1"/>
    </source>
</evidence>
<name>A0A7S1GR64_HEMAN</name>
<protein>
    <submittedName>
        <fullName evidence="2">Uncharacterized protein</fullName>
    </submittedName>
</protein>
<feature type="region of interest" description="Disordered" evidence="1">
    <location>
        <begin position="96"/>
        <end position="126"/>
    </location>
</feature>
<evidence type="ECO:0000256" key="1">
    <source>
        <dbReference type="SAM" id="MobiDB-lite"/>
    </source>
</evidence>
<gene>
    <name evidence="2" type="ORF">HAND00432_LOCUS2562</name>
</gene>
<reference evidence="2" key="1">
    <citation type="submission" date="2021-01" db="EMBL/GenBank/DDBJ databases">
        <authorList>
            <person name="Corre E."/>
            <person name="Pelletier E."/>
            <person name="Niang G."/>
            <person name="Scheremetjew M."/>
            <person name="Finn R."/>
            <person name="Kale V."/>
            <person name="Holt S."/>
            <person name="Cochrane G."/>
            <person name="Meng A."/>
            <person name="Brown T."/>
            <person name="Cohen L."/>
        </authorList>
    </citation>
    <scope>NUCLEOTIDE SEQUENCE</scope>
    <source>
        <strain evidence="2">CCMP644</strain>
    </source>
</reference>
<dbReference type="EMBL" id="HBFX01004055">
    <property type="protein sequence ID" value="CAD8948044.1"/>
    <property type="molecule type" value="Transcribed_RNA"/>
</dbReference>
<dbReference type="AlphaFoldDB" id="A0A7S1GR64"/>
<sequence>MRRGLWGRTEAPQEACDVAREVLEGCEEETGKRLMEAASGKFGDMQMWISHSRGTRPEPGLPKGTAFSILRKDAAASVTGQACLSTLEHARIFGRQAPLKRDHQRAQVLARHQMGPKKKKPGKTEM</sequence>
<feature type="compositionally biased region" description="Basic residues" evidence="1">
    <location>
        <begin position="114"/>
        <end position="126"/>
    </location>
</feature>
<organism evidence="2">
    <name type="scientific">Hemiselmis andersenii</name>
    <name type="common">Cryptophyte alga</name>
    <dbReference type="NCBI Taxonomy" id="464988"/>
    <lineage>
        <taxon>Eukaryota</taxon>
        <taxon>Cryptophyceae</taxon>
        <taxon>Cryptomonadales</taxon>
        <taxon>Hemiselmidaceae</taxon>
        <taxon>Hemiselmis</taxon>
    </lineage>
</organism>